<evidence type="ECO:0000313" key="3">
    <source>
        <dbReference type="Proteomes" id="UP000054107"/>
    </source>
</evidence>
<dbReference type="InterPro" id="IPR006680">
    <property type="entry name" value="Amidohydro-rel"/>
</dbReference>
<organism evidence="2 3">
    <name type="scientific">Parasitella parasitica</name>
    <dbReference type="NCBI Taxonomy" id="35722"/>
    <lineage>
        <taxon>Eukaryota</taxon>
        <taxon>Fungi</taxon>
        <taxon>Fungi incertae sedis</taxon>
        <taxon>Mucoromycota</taxon>
        <taxon>Mucoromycotina</taxon>
        <taxon>Mucoromycetes</taxon>
        <taxon>Mucorales</taxon>
        <taxon>Mucorineae</taxon>
        <taxon>Mucoraceae</taxon>
        <taxon>Parasitella</taxon>
    </lineage>
</organism>
<dbReference type="Pfam" id="PF01979">
    <property type="entry name" value="Amidohydro_1"/>
    <property type="match status" value="1"/>
</dbReference>
<dbReference type="PANTHER" id="PTHR43135:SF3">
    <property type="entry name" value="ALPHA-D-RIBOSE 1-METHYLPHOSPHONATE 5-TRIPHOSPHATE DIPHOSPHATASE"/>
    <property type="match status" value="1"/>
</dbReference>
<reference evidence="2 3" key="1">
    <citation type="submission" date="2014-09" db="EMBL/GenBank/DDBJ databases">
        <authorList>
            <person name="Ellenberger Sabrina"/>
        </authorList>
    </citation>
    <scope>NUCLEOTIDE SEQUENCE [LARGE SCALE GENOMIC DNA]</scope>
    <source>
        <strain evidence="2 3">CBS 412.66</strain>
    </source>
</reference>
<dbReference type="GO" id="GO:0016810">
    <property type="term" value="F:hydrolase activity, acting on carbon-nitrogen (but not peptide) bonds"/>
    <property type="evidence" value="ECO:0007669"/>
    <property type="project" value="InterPro"/>
</dbReference>
<dbReference type="SUPFAM" id="SSF51338">
    <property type="entry name" value="Composite domain of metallo-dependent hydrolases"/>
    <property type="match status" value="2"/>
</dbReference>
<dbReference type="InterPro" id="IPR051781">
    <property type="entry name" value="Metallo-dep_Hydrolase"/>
</dbReference>
<dbReference type="PANTHER" id="PTHR43135">
    <property type="entry name" value="ALPHA-D-RIBOSE 1-METHYLPHOSPHONATE 5-TRIPHOSPHATE DIPHOSPHATASE"/>
    <property type="match status" value="1"/>
</dbReference>
<dbReference type="Proteomes" id="UP000054107">
    <property type="component" value="Unassembled WGS sequence"/>
</dbReference>
<dbReference type="STRING" id="35722.A0A0B7NVK1"/>
<sequence>MHEAQKAYHYGFDEHKALQSLTTVPASSLKLGHRIGSIEVGKDADIVIWERHPLRLGARPKHVIIDGEELDFQKPWGKSVTELEQVMKAESVKEAATDDERHYLPPFSQKTMRLEDHGLNNPESFSAACASGVDSYVLRNIGEIYMNASHALRASELGQALYLVVKQGEIACIGVDCDRDHVEWPNSSPIFEMGGAVVIPGIVSMGVPLGLSEIQAEETTQDGYAKNDVSDDGLYKKVVRAVDGLKFNGLHLQKAYKAGVTTSVSQPQVGSDLLAGVSVAFRTGVENTILDVVDALVKEEAALNFVISHSGAMTVSKQIATIRDLLVSNIKKDPLHNIFARAARGLIPVVVQVDDKDEIASILLIKQAISKEHSHDVKFVILGGAESHLVAEHLSRLDVPVVLMPARCFPTTWQSRFCLAGPPLTPSTVLDVLLKHKVRVGLGSTDVDNGDARNLIWEAGWNLAHNPHLTPQDAVGLVTWNLAEIFGLIDSESLDGPGVLNKGGKADFVAYNSNPFEFGARVLLVSGGGHDGPTCFPQQI</sequence>
<evidence type="ECO:0000313" key="2">
    <source>
        <dbReference type="EMBL" id="CEP19575.1"/>
    </source>
</evidence>
<dbReference type="OrthoDB" id="10258955at2759"/>
<dbReference type="InterPro" id="IPR032466">
    <property type="entry name" value="Metal_Hydrolase"/>
</dbReference>
<dbReference type="EMBL" id="LN734054">
    <property type="protein sequence ID" value="CEP19575.1"/>
    <property type="molecule type" value="Genomic_DNA"/>
</dbReference>
<evidence type="ECO:0000259" key="1">
    <source>
        <dbReference type="Pfam" id="PF01979"/>
    </source>
</evidence>
<accession>A0A0B7NVK1</accession>
<keyword evidence="3" id="KW-1185">Reference proteome</keyword>
<name>A0A0B7NVK1_9FUNG</name>
<proteinExistence type="predicted"/>
<dbReference type="Gene3D" id="3.20.20.140">
    <property type="entry name" value="Metal-dependent hydrolases"/>
    <property type="match status" value="1"/>
</dbReference>
<gene>
    <name evidence="2" type="primary">PARPA_13891.1 scaffold 47386</name>
</gene>
<protein>
    <recommendedName>
        <fullName evidence="1">Amidohydrolase-related domain-containing protein</fullName>
    </recommendedName>
</protein>
<dbReference type="Gene3D" id="2.30.40.10">
    <property type="entry name" value="Urease, subunit C, domain 1"/>
    <property type="match status" value="1"/>
</dbReference>
<dbReference type="InterPro" id="IPR011059">
    <property type="entry name" value="Metal-dep_hydrolase_composite"/>
</dbReference>
<dbReference type="AlphaFoldDB" id="A0A0B7NVK1"/>
<feature type="domain" description="Amidohydrolase-related" evidence="1">
    <location>
        <begin position="8"/>
        <end position="68"/>
    </location>
</feature>
<dbReference type="SUPFAM" id="SSF51556">
    <property type="entry name" value="Metallo-dependent hydrolases"/>
    <property type="match status" value="1"/>
</dbReference>